<accession>A0ACB0IH46</accession>
<sequence>MDDHISELPNDILSYILTMLSIKDLLKTSVLSKRWCKLWGLRKHLYFDIYSVLGPEKELLEKGYLTDVTVDIVYSRTYRCVNLDLGPKEFIKRVDQFLNNFPGTAMDSFFVNFYFDCEQSNTIDRWICFAIARGVERINLLFRWWPYTANCTTQNKLYKLDFGLFTDTITNVSTLKHLRLEKCLVCHPTNCDLTPFKHLRSLSLEFVKVDEIFIESLLSNCQLLRELSLVHCEFNSSTPKIVSSSLYHLKVLGCCKVSSNNFTRFMRLILVDCFRLTSLECCGNDLSALNTNTRVLKRINFSIYFDEIENYLNAFALCATFPELEIMRLKIYTITMDLLQVATSLKIAQPLEHLKQLDCIIYLPFDTINEECDLMMIFNILQASPLLQKLSIMIAEPKFFEKQKDIRDVEIFSHDEIKVIEFGGCVGNWFEIEFVMNILKYAHKLEQIVVSPYFREDDSSNWMFDPLWFQSGRERMIEKLQGEEVVGREKLMFI</sequence>
<organism evidence="1 2">
    <name type="scientific">Trifolium pratense</name>
    <name type="common">Red clover</name>
    <dbReference type="NCBI Taxonomy" id="57577"/>
    <lineage>
        <taxon>Eukaryota</taxon>
        <taxon>Viridiplantae</taxon>
        <taxon>Streptophyta</taxon>
        <taxon>Embryophyta</taxon>
        <taxon>Tracheophyta</taxon>
        <taxon>Spermatophyta</taxon>
        <taxon>Magnoliopsida</taxon>
        <taxon>eudicotyledons</taxon>
        <taxon>Gunneridae</taxon>
        <taxon>Pentapetalae</taxon>
        <taxon>rosids</taxon>
        <taxon>fabids</taxon>
        <taxon>Fabales</taxon>
        <taxon>Fabaceae</taxon>
        <taxon>Papilionoideae</taxon>
        <taxon>50 kb inversion clade</taxon>
        <taxon>NPAAA clade</taxon>
        <taxon>Hologalegina</taxon>
        <taxon>IRL clade</taxon>
        <taxon>Trifolieae</taxon>
        <taxon>Trifolium</taxon>
    </lineage>
</organism>
<evidence type="ECO:0000313" key="1">
    <source>
        <dbReference type="EMBL" id="CAJ2631325.1"/>
    </source>
</evidence>
<gene>
    <name evidence="1" type="ORF">MILVUS5_LOCUS2898</name>
</gene>
<proteinExistence type="predicted"/>
<dbReference type="Proteomes" id="UP001177021">
    <property type="component" value="Unassembled WGS sequence"/>
</dbReference>
<keyword evidence="2" id="KW-1185">Reference proteome</keyword>
<protein>
    <submittedName>
        <fullName evidence="1">Uncharacterized protein</fullName>
    </submittedName>
</protein>
<reference evidence="1" key="1">
    <citation type="submission" date="2023-10" db="EMBL/GenBank/DDBJ databases">
        <authorList>
            <person name="Rodriguez Cubillos JULIANA M."/>
            <person name="De Vega J."/>
        </authorList>
    </citation>
    <scope>NUCLEOTIDE SEQUENCE</scope>
</reference>
<evidence type="ECO:0000313" key="2">
    <source>
        <dbReference type="Proteomes" id="UP001177021"/>
    </source>
</evidence>
<dbReference type="EMBL" id="CASHSV030000001">
    <property type="protein sequence ID" value="CAJ2631325.1"/>
    <property type="molecule type" value="Genomic_DNA"/>
</dbReference>
<comment type="caution">
    <text evidence="1">The sequence shown here is derived from an EMBL/GenBank/DDBJ whole genome shotgun (WGS) entry which is preliminary data.</text>
</comment>
<name>A0ACB0IH46_TRIPR</name>